<dbReference type="AlphaFoldDB" id="A0AAX2BI48"/>
<reference evidence="1 2" key="1">
    <citation type="submission" date="2016-04" db="EMBL/GenBank/DDBJ databases">
        <authorList>
            <person name="Regsiter A."/>
            <person name="William W."/>
        </authorList>
    </citation>
    <scope>NUCLEOTIDE SEQUENCE [LARGE SCALE GENOMIC DNA]</scope>
    <source>
        <strain evidence="1 2">92</strain>
    </source>
</reference>
<accession>A0AAX2BI48</accession>
<protein>
    <submittedName>
        <fullName evidence="1">Uncharacterized protein</fullName>
    </submittedName>
</protein>
<dbReference type="EMBL" id="LT556085">
    <property type="protein sequence ID" value="SAZ46416.1"/>
    <property type="molecule type" value="Genomic_DNA"/>
</dbReference>
<dbReference type="Proteomes" id="UP000245995">
    <property type="component" value="Chromosome CITRO92"/>
</dbReference>
<evidence type="ECO:0000313" key="1">
    <source>
        <dbReference type="EMBL" id="SAZ46416.1"/>
    </source>
</evidence>
<evidence type="ECO:0000313" key="2">
    <source>
        <dbReference type="Proteomes" id="UP000245995"/>
    </source>
</evidence>
<name>A0AAX2BI48_CITAM</name>
<organism evidence="1 2">
    <name type="scientific">Citrobacter amalonaticus</name>
    <dbReference type="NCBI Taxonomy" id="35703"/>
    <lineage>
        <taxon>Bacteria</taxon>
        <taxon>Pseudomonadati</taxon>
        <taxon>Pseudomonadota</taxon>
        <taxon>Gammaproteobacteria</taxon>
        <taxon>Enterobacterales</taxon>
        <taxon>Enterobacteriaceae</taxon>
        <taxon>Citrobacter</taxon>
    </lineage>
</organism>
<sequence length="38" mass="4270">MGFKGQRHILTPDFLEIAMVEVLPPAGAVLREYKETIV</sequence>
<proteinExistence type="predicted"/>
<gene>
    <name evidence="1" type="ORF">CITRO92_2232</name>
</gene>